<feature type="region of interest" description="Disordered" evidence="1">
    <location>
        <begin position="676"/>
        <end position="709"/>
    </location>
</feature>
<proteinExistence type="predicted"/>
<reference evidence="4" key="1">
    <citation type="journal article" date="2011" name="Proc. Natl. Acad. Sci. U.S.A.">
        <title>Genomic insights into the physiology and ecology of the marine filamentous cyanobacterium Lyngbya majuscula.</title>
        <authorList>
            <person name="Jones A.C."/>
            <person name="Monroe E.A."/>
            <person name="Podell S."/>
            <person name="Hess W.R."/>
            <person name="Klages S."/>
            <person name="Esquenazi E."/>
            <person name="Niessen S."/>
            <person name="Hoover H."/>
            <person name="Rothmann M."/>
            <person name="Lasken R.S."/>
            <person name="Yates J.R.III."/>
            <person name="Reinhardt R."/>
            <person name="Kube M."/>
            <person name="Burkart M.D."/>
            <person name="Allen E.E."/>
            <person name="Dorrestein P.C."/>
            <person name="Gerwick W.H."/>
            <person name="Gerwick L."/>
        </authorList>
    </citation>
    <scope>NUCLEOTIDE SEQUENCE [LARGE SCALE GENOMIC DNA]</scope>
    <source>
        <strain evidence="4">3L</strain>
    </source>
</reference>
<sequence>MGNLRQSQTRQTQARDQSIVSGNRKPTYHPIDELQGIIGNRALGNLIKSQQYKSGEVHRSQDPLLNSVSPVSGQPIQRMPMFRGLSHELMGHWQQGNPVQAKLTIGEAGDKYELEADRVASEVVDRINAPVSSLSTQHQSIQAQGQQEELKRKPMVQLQSIEGGMAATPELESSIQQARGSGMPIALSIRKPMEQSFGADFSGVRVHNDAQSDQLNQSIQARAFTTGKDIFFRQGEYNPGSRGGQELIAHELTHVVQQKKEILGSSGRKIIQRAIAIEAESDNEIKVERKDENKKDCFTQIKDTKKALAKKGKVAITSDNGNLEFVTDPMNNSDEIKAAHTDMKNFLNENKKRKNDLVNQGDNIGGFLFSGEKVAGMPYQIRYVAEERRDAEKAKFVPQATLDIPFKHFGYYIDLLADKNNKDYRQLIGKSAAETAQLLKLKLNEEIIEETINQTDLKTIDSQEDYRAVIGYLKMLLMALIETFDANTKGKEEDPKYAFATMPRNRFSEMYEQLKAKDSIDLEKILDIFSKKVLEKRNQLEILPDIFSKGLYDETGKKVEESKQPTVSSWISSIKNPLPMDFIQQEIDEGKDKDKQGNEWLSDVLSPPEGYRTKREGLGAYELNEQGVPFFELRDFMSTRSNKNIPSAQKIEDIMANAEKLFEFGKKFLPSESKLDTNFSSAVDDGQASTAAEYSPKAKRFRSAEQDQE</sequence>
<protein>
    <recommendedName>
        <fullName evidence="2">eCIS core domain-containing protein</fullName>
    </recommendedName>
</protein>
<evidence type="ECO:0000313" key="4">
    <source>
        <dbReference type="Proteomes" id="UP000003959"/>
    </source>
</evidence>
<keyword evidence="4" id="KW-1185">Reference proteome</keyword>
<dbReference type="RefSeq" id="WP_008181760.1">
    <property type="nucleotide sequence ID" value="NZ_GL890843.1"/>
</dbReference>
<feature type="compositionally biased region" description="Polar residues" evidence="1">
    <location>
        <begin position="63"/>
        <end position="72"/>
    </location>
</feature>
<dbReference type="HOGENOM" id="CLU_389233_0_0_3"/>
<dbReference type="AlphaFoldDB" id="F4XP28"/>
<evidence type="ECO:0000256" key="1">
    <source>
        <dbReference type="SAM" id="MobiDB-lite"/>
    </source>
</evidence>
<evidence type="ECO:0000313" key="3">
    <source>
        <dbReference type="EMBL" id="EGJ33563.1"/>
    </source>
</evidence>
<feature type="region of interest" description="Disordered" evidence="1">
    <location>
        <begin position="53"/>
        <end position="72"/>
    </location>
</feature>
<dbReference type="InterPro" id="IPR025295">
    <property type="entry name" value="eCIS_core_dom"/>
</dbReference>
<feature type="compositionally biased region" description="Polar residues" evidence="1">
    <location>
        <begin position="1"/>
        <end position="21"/>
    </location>
</feature>
<name>F4XP28_9CYAN</name>
<dbReference type="Pfam" id="PF13699">
    <property type="entry name" value="eCIS_core"/>
    <property type="match status" value="1"/>
</dbReference>
<feature type="domain" description="eCIS core" evidence="2">
    <location>
        <begin position="185"/>
        <end position="260"/>
    </location>
</feature>
<dbReference type="eggNOG" id="COG0656">
    <property type="taxonomic scope" value="Bacteria"/>
</dbReference>
<gene>
    <name evidence="3" type="ORF">LYNGBM3L_28170</name>
</gene>
<evidence type="ECO:0000259" key="2">
    <source>
        <dbReference type="Pfam" id="PF13699"/>
    </source>
</evidence>
<feature type="region of interest" description="Disordered" evidence="1">
    <location>
        <begin position="1"/>
        <end position="27"/>
    </location>
</feature>
<dbReference type="EMBL" id="GL890843">
    <property type="protein sequence ID" value="EGJ33563.1"/>
    <property type="molecule type" value="Genomic_DNA"/>
</dbReference>
<accession>F4XP28</accession>
<feature type="compositionally biased region" description="Polar residues" evidence="1">
    <location>
        <begin position="676"/>
        <end position="692"/>
    </location>
</feature>
<dbReference type="Proteomes" id="UP000003959">
    <property type="component" value="Unassembled WGS sequence"/>
</dbReference>
<organism evidence="3 4">
    <name type="scientific">Moorena producens 3L</name>
    <dbReference type="NCBI Taxonomy" id="489825"/>
    <lineage>
        <taxon>Bacteria</taxon>
        <taxon>Bacillati</taxon>
        <taxon>Cyanobacteriota</taxon>
        <taxon>Cyanophyceae</taxon>
        <taxon>Coleofasciculales</taxon>
        <taxon>Coleofasciculaceae</taxon>
        <taxon>Moorena</taxon>
    </lineage>
</organism>